<protein>
    <recommendedName>
        <fullName evidence="8">Tyrosine-type recombinase/integrase</fullName>
    </recommendedName>
</protein>
<dbReference type="RefSeq" id="WP_155471755.1">
    <property type="nucleotide sequence ID" value="NZ_BMKG01000034.1"/>
</dbReference>
<dbReference type="EMBL" id="WNKZ01000052">
    <property type="protein sequence ID" value="MTV54459.1"/>
    <property type="molecule type" value="Genomic_DNA"/>
</dbReference>
<sequence>MTQSAPDPSTSPSSKSTRTVPIPDSLTSVRGYPDKLKIYRIEASPFWQVRCFESGKTVKLSTKTTDKQEAIEFAKATYNRILHAQATGKALTQGTRFDICAGKMLEAQKSRVERGELSKMAHDNDIYMLNKRILPEFGALELATISFATLQDFVGKIGIDLSPSSIQRHLGIVYKVMEYALHRQLLLAVPNFPTIKKKDEPRGWFPDAQYRALIVEATKLAGTAVKVQATETGPPRTLKFTSDLPKMIQFMVNSFIRPTDLKNMQHKHVEIVRSDQTYLRLSLPKSKNKDGPIVTMAEAVTVYEQLKSIYAADGLAEPDDYVFMPQYPNRDTALRELQHQFNYLLDDLDFKKGPQGEARTIYSLRHTSIMFRLLDGDKIDLLTLARNARTSVEMIERFYASKLTGEQNIDMIQSDRRNPKVKAHLPTLNLKTPGNPPIFRALNRHDYRRHS</sequence>
<dbReference type="GO" id="GO:0006310">
    <property type="term" value="P:DNA recombination"/>
    <property type="evidence" value="ECO:0007669"/>
    <property type="project" value="UniProtKB-KW"/>
</dbReference>
<reference evidence="5 6" key="3">
    <citation type="submission" date="2019-11" db="EMBL/GenBank/DDBJ databases">
        <title>Type strains purchased from KCTC, JCM and DSMZ.</title>
        <authorList>
            <person name="Lu H."/>
        </authorList>
    </citation>
    <scope>NUCLEOTIDE SEQUENCE [LARGE SCALE GENOMIC DNA]</scope>
    <source>
        <strain evidence="5 6">KCTC 52429</strain>
    </source>
</reference>
<name>A0A6I3SZD7_9BURK</name>
<dbReference type="AlphaFoldDB" id="A0A6I3SZD7"/>
<feature type="compositionally biased region" description="Low complexity" evidence="3">
    <location>
        <begin position="1"/>
        <end position="21"/>
    </location>
</feature>
<evidence type="ECO:0000256" key="3">
    <source>
        <dbReference type="SAM" id="MobiDB-lite"/>
    </source>
</evidence>
<feature type="region of interest" description="Disordered" evidence="3">
    <location>
        <begin position="1"/>
        <end position="26"/>
    </location>
</feature>
<evidence type="ECO:0000313" key="4">
    <source>
        <dbReference type="EMBL" id="GGC22629.1"/>
    </source>
</evidence>
<evidence type="ECO:0000256" key="1">
    <source>
        <dbReference type="ARBA" id="ARBA00023125"/>
    </source>
</evidence>
<dbReference type="InterPro" id="IPR010998">
    <property type="entry name" value="Integrase_recombinase_N"/>
</dbReference>
<dbReference type="InterPro" id="IPR011010">
    <property type="entry name" value="DNA_brk_join_enz"/>
</dbReference>
<reference evidence="7" key="2">
    <citation type="journal article" date="2019" name="Int. J. Syst. Evol. Microbiol.">
        <title>The Global Catalogue of Microorganisms (GCM) 10K type strain sequencing project: providing services to taxonomists for standard genome sequencing and annotation.</title>
        <authorList>
            <consortium name="The Broad Institute Genomics Platform"/>
            <consortium name="The Broad Institute Genome Sequencing Center for Infectious Disease"/>
            <person name="Wu L."/>
            <person name="Ma J."/>
        </authorList>
    </citation>
    <scope>NUCLEOTIDE SEQUENCE [LARGE SCALE GENOMIC DNA]</scope>
    <source>
        <strain evidence="7">CGMCC 1.15931</strain>
    </source>
</reference>
<gene>
    <name evidence="4" type="ORF">GCM10011572_50140</name>
    <name evidence="5" type="ORF">GM672_17135</name>
</gene>
<keyword evidence="2" id="KW-0233">DNA recombination</keyword>
<dbReference type="Proteomes" id="UP000430634">
    <property type="component" value="Unassembled WGS sequence"/>
</dbReference>
<accession>A0A6I3SZD7</accession>
<dbReference type="GO" id="GO:0003677">
    <property type="term" value="F:DNA binding"/>
    <property type="evidence" value="ECO:0007669"/>
    <property type="project" value="UniProtKB-KW"/>
</dbReference>
<dbReference type="EMBL" id="BMKG01000034">
    <property type="protein sequence ID" value="GGC22629.1"/>
    <property type="molecule type" value="Genomic_DNA"/>
</dbReference>
<evidence type="ECO:0000313" key="7">
    <source>
        <dbReference type="Proteomes" id="UP000622638"/>
    </source>
</evidence>
<evidence type="ECO:0000256" key="2">
    <source>
        <dbReference type="ARBA" id="ARBA00023172"/>
    </source>
</evidence>
<evidence type="ECO:0008006" key="8">
    <source>
        <dbReference type="Google" id="ProtNLM"/>
    </source>
</evidence>
<comment type="caution">
    <text evidence="5">The sequence shown here is derived from an EMBL/GenBank/DDBJ whole genome shotgun (WGS) entry which is preliminary data.</text>
</comment>
<keyword evidence="7" id="KW-1185">Reference proteome</keyword>
<reference evidence="4" key="1">
    <citation type="journal article" date="2014" name="Int. J. Syst. Evol. Microbiol.">
        <title>Complete genome of a new Firmicutes species belonging to the dominant human colonic microbiota ('Ruminococcus bicirculans') reveals two chromosomes and a selective capacity to utilize plant glucans.</title>
        <authorList>
            <consortium name="NISC Comparative Sequencing Program"/>
            <person name="Wegmann U."/>
            <person name="Louis P."/>
            <person name="Goesmann A."/>
            <person name="Henrissat B."/>
            <person name="Duncan S.H."/>
            <person name="Flint H.J."/>
        </authorList>
    </citation>
    <scope>NUCLEOTIDE SEQUENCE</scope>
    <source>
        <strain evidence="4">CGMCC 1.15931</strain>
    </source>
</reference>
<reference evidence="4" key="4">
    <citation type="submission" date="2024-05" db="EMBL/GenBank/DDBJ databases">
        <authorList>
            <person name="Sun Q."/>
            <person name="Zhou Y."/>
        </authorList>
    </citation>
    <scope>NUCLEOTIDE SEQUENCE</scope>
    <source>
        <strain evidence="4">CGMCC 1.15931</strain>
    </source>
</reference>
<dbReference type="Gene3D" id="1.10.443.10">
    <property type="entry name" value="Intergrase catalytic core"/>
    <property type="match status" value="1"/>
</dbReference>
<organism evidence="5 6">
    <name type="scientific">Pseudoduganella buxea</name>
    <dbReference type="NCBI Taxonomy" id="1949069"/>
    <lineage>
        <taxon>Bacteria</taxon>
        <taxon>Pseudomonadati</taxon>
        <taxon>Pseudomonadota</taxon>
        <taxon>Betaproteobacteria</taxon>
        <taxon>Burkholderiales</taxon>
        <taxon>Oxalobacteraceae</taxon>
        <taxon>Telluria group</taxon>
        <taxon>Pseudoduganella</taxon>
    </lineage>
</organism>
<keyword evidence="1" id="KW-0238">DNA-binding</keyword>
<evidence type="ECO:0000313" key="5">
    <source>
        <dbReference type="EMBL" id="MTV54459.1"/>
    </source>
</evidence>
<proteinExistence type="predicted"/>
<evidence type="ECO:0000313" key="6">
    <source>
        <dbReference type="Proteomes" id="UP000430634"/>
    </source>
</evidence>
<dbReference type="InterPro" id="IPR013762">
    <property type="entry name" value="Integrase-like_cat_sf"/>
</dbReference>
<dbReference type="Gene3D" id="1.10.150.130">
    <property type="match status" value="1"/>
</dbReference>
<dbReference type="SUPFAM" id="SSF56349">
    <property type="entry name" value="DNA breaking-rejoining enzymes"/>
    <property type="match status" value="1"/>
</dbReference>
<dbReference type="Proteomes" id="UP000622638">
    <property type="component" value="Unassembled WGS sequence"/>
</dbReference>
<dbReference type="OrthoDB" id="8875502at2"/>
<dbReference type="GO" id="GO:0015074">
    <property type="term" value="P:DNA integration"/>
    <property type="evidence" value="ECO:0007669"/>
    <property type="project" value="InterPro"/>
</dbReference>